<evidence type="ECO:0000313" key="4">
    <source>
        <dbReference type="Proteomes" id="UP001438707"/>
    </source>
</evidence>
<dbReference type="Gene3D" id="3.80.10.10">
    <property type="entry name" value="Ribonuclease Inhibitor"/>
    <property type="match status" value="2"/>
</dbReference>
<evidence type="ECO:0000256" key="1">
    <source>
        <dbReference type="ARBA" id="ARBA00004430"/>
    </source>
</evidence>
<dbReference type="AlphaFoldDB" id="A0AAW1RDS2"/>
<dbReference type="Pfam" id="PF12937">
    <property type="entry name" value="F-box-like"/>
    <property type="match status" value="1"/>
</dbReference>
<protein>
    <recommendedName>
        <fullName evidence="2">F-box domain-containing protein</fullName>
    </recommendedName>
</protein>
<dbReference type="GO" id="GO:0005930">
    <property type="term" value="C:axoneme"/>
    <property type="evidence" value="ECO:0007669"/>
    <property type="project" value="UniProtKB-SubCell"/>
</dbReference>
<dbReference type="InterPro" id="IPR036047">
    <property type="entry name" value="F-box-like_dom_sf"/>
</dbReference>
<keyword evidence="4" id="KW-1185">Reference proteome</keyword>
<comment type="caution">
    <text evidence="3">The sequence shown here is derived from an EMBL/GenBank/DDBJ whole genome shotgun (WGS) entry which is preliminary data.</text>
</comment>
<comment type="subcellular location">
    <subcellularLocation>
        <location evidence="1">Cytoplasm</location>
        <location evidence="1">Cytoskeleton</location>
        <location evidence="1">Cilium axoneme</location>
    </subcellularLocation>
</comment>
<sequence length="925" mass="104315">MTRREELLSCVTGPTFEEIPENPVTGLVQTLVGLPLRTPPGYVPWDSDAEENVYNDLEPLKADQTTLDLAEQHWAWALDELWSDMPVNAERMTPAELDCKRGKAVQNGLLEKRCSYFHMWDHYHQGFVELLVCLLGPGDVQGALEEFLKHDAYTLVVSSFRNLYWSYLVGPTDSHQPDEAPQGLFLMRLLLRHDPAAFLSKMDDPEDMKGLKAVIDGSSSLLTVYLGSANWAAYKERTLKQYSEPKVAAGEPIHKLPTELLLAIFDCLKPLQQVFVLPQVCKRWHAIMTGPAFLWPHVTLESKEHPGVHRYRSGRRRIKLFQKEFEWAFWHLLTERKEHEAELRRSEVETPAELDSWSGLPRAWHTLGWDPSKKEHVDDVAAWLQSHRHGLPSVSLQPVRTVVGGWEGPELQKLDLSKHWPGTRRLLLALQGPALIALHLGSHLRPVEFLQKYSLAEIAPSLFPNLRQLRIGDPSIRFKKARPANSEVIKTSGVVHLLHALPQLTSLSVTCGCWEGFEGLQAMTNLTQLIISTSQYLPEVLQPLRLLTGLQRLALLETGKKQTIYDLHDHSSAEDDAEVTDVFDMSGITELTNLTNLQLDGQNYDSSCAWVDHLKALPLLRHLSMARSWYMGLPQEADDLWQLTNLQRLAFGTCQTDECWQPHLDMSKAGGMSNLTYLALRASITNCNSICELTNLVSLDFSGAHLNNFPADLRGLTRLEHLSLADMQCPFILPANISGLDCLPSSIRSVDLSHIGHVFMSRAIAGLALQPNLERVKIRHCQPLIGNMGDDIRSMFRSMFNSAGIDMTDHPHPELMEAIPEDATHNFNSYMHMMCFLHALCLRPMFGLPRVNHEDGVHKRDAFNQKVRCECGTSGQQHDAKHTVADLAMKYHGFLLEGYELWDLALPKNTKMKGFPAQLECGSAA</sequence>
<feature type="domain" description="F-box" evidence="2">
    <location>
        <begin position="250"/>
        <end position="298"/>
    </location>
</feature>
<dbReference type="SUPFAM" id="SSF52058">
    <property type="entry name" value="L domain-like"/>
    <property type="match status" value="1"/>
</dbReference>
<proteinExistence type="predicted"/>
<organism evidence="3 4">
    <name type="scientific">Apatococcus lobatus</name>
    <dbReference type="NCBI Taxonomy" id="904363"/>
    <lineage>
        <taxon>Eukaryota</taxon>
        <taxon>Viridiplantae</taxon>
        <taxon>Chlorophyta</taxon>
        <taxon>core chlorophytes</taxon>
        <taxon>Trebouxiophyceae</taxon>
        <taxon>Chlorellales</taxon>
        <taxon>Chlorellaceae</taxon>
        <taxon>Apatococcus</taxon>
    </lineage>
</organism>
<dbReference type="InterPro" id="IPR032675">
    <property type="entry name" value="LRR_dom_sf"/>
</dbReference>
<reference evidence="3 4" key="1">
    <citation type="journal article" date="2024" name="Nat. Commun.">
        <title>Phylogenomics reveals the evolutionary origins of lichenization in chlorophyte algae.</title>
        <authorList>
            <person name="Puginier C."/>
            <person name="Libourel C."/>
            <person name="Otte J."/>
            <person name="Skaloud P."/>
            <person name="Haon M."/>
            <person name="Grisel S."/>
            <person name="Petersen M."/>
            <person name="Berrin J.G."/>
            <person name="Delaux P.M."/>
            <person name="Dal Grande F."/>
            <person name="Keller J."/>
        </authorList>
    </citation>
    <scope>NUCLEOTIDE SEQUENCE [LARGE SCALE GENOMIC DNA]</scope>
    <source>
        <strain evidence="3 4">SAG 2145</strain>
    </source>
</reference>
<dbReference type="SMART" id="SM00256">
    <property type="entry name" value="FBOX"/>
    <property type="match status" value="1"/>
</dbReference>
<dbReference type="PANTHER" id="PTHR47186">
    <property type="entry name" value="LEUCINE-RICH REPEAT-CONTAINING PROTEIN 57"/>
    <property type="match status" value="1"/>
</dbReference>
<dbReference type="PROSITE" id="PS50181">
    <property type="entry name" value="FBOX"/>
    <property type="match status" value="1"/>
</dbReference>
<dbReference type="Proteomes" id="UP001438707">
    <property type="component" value="Unassembled WGS sequence"/>
</dbReference>
<dbReference type="EMBL" id="JALJOS010000013">
    <property type="protein sequence ID" value="KAK9831803.1"/>
    <property type="molecule type" value="Genomic_DNA"/>
</dbReference>
<dbReference type="PANTHER" id="PTHR47186:SF3">
    <property type="entry name" value="OS09G0267800 PROTEIN"/>
    <property type="match status" value="1"/>
</dbReference>
<name>A0AAW1RDS2_9CHLO</name>
<dbReference type="Gene3D" id="1.20.1280.50">
    <property type="match status" value="1"/>
</dbReference>
<dbReference type="InterPro" id="IPR001810">
    <property type="entry name" value="F-box_dom"/>
</dbReference>
<accession>A0AAW1RDS2</accession>
<evidence type="ECO:0000313" key="3">
    <source>
        <dbReference type="EMBL" id="KAK9831803.1"/>
    </source>
</evidence>
<dbReference type="SUPFAM" id="SSF81383">
    <property type="entry name" value="F-box domain"/>
    <property type="match status" value="1"/>
</dbReference>
<evidence type="ECO:0000259" key="2">
    <source>
        <dbReference type="PROSITE" id="PS50181"/>
    </source>
</evidence>
<gene>
    <name evidence="3" type="ORF">WJX74_009809</name>
</gene>